<organism evidence="10 11">
    <name type="scientific">Aspergillus sclerotialis</name>
    <dbReference type="NCBI Taxonomy" id="2070753"/>
    <lineage>
        <taxon>Eukaryota</taxon>
        <taxon>Fungi</taxon>
        <taxon>Dikarya</taxon>
        <taxon>Ascomycota</taxon>
        <taxon>Pezizomycotina</taxon>
        <taxon>Eurotiomycetes</taxon>
        <taxon>Eurotiomycetidae</taxon>
        <taxon>Eurotiales</taxon>
        <taxon>Aspergillaceae</taxon>
        <taxon>Aspergillus</taxon>
        <taxon>Aspergillus subgen. Polypaecilum</taxon>
    </lineage>
</organism>
<keyword evidence="11" id="KW-1185">Reference proteome</keyword>
<comment type="subcellular location">
    <subcellularLocation>
        <location evidence="1">Nucleus</location>
        <location evidence="1">Nucleolus</location>
    </subcellularLocation>
</comment>
<dbReference type="AlphaFoldDB" id="A0A3A3A8Z8"/>
<evidence type="ECO:0000256" key="6">
    <source>
        <dbReference type="ARBA" id="ARBA00023242"/>
    </source>
</evidence>
<reference evidence="11" key="1">
    <citation type="submission" date="2017-02" db="EMBL/GenBank/DDBJ databases">
        <authorList>
            <person name="Tafer H."/>
            <person name="Lopandic K."/>
        </authorList>
    </citation>
    <scope>NUCLEOTIDE SEQUENCE [LARGE SCALE GENOMIC DNA]</scope>
    <source>
        <strain evidence="11">CBS 366.77</strain>
    </source>
</reference>
<dbReference type="InterPro" id="IPR045113">
    <property type="entry name" value="Rpb7-like"/>
</dbReference>
<dbReference type="PANTHER" id="PTHR12709:SF5">
    <property type="entry name" value="DNA-DIRECTED RNA POLYMERASE I SUBUNIT RPA43"/>
    <property type="match status" value="1"/>
</dbReference>
<evidence type="ECO:0000256" key="8">
    <source>
        <dbReference type="SAM" id="MobiDB-lite"/>
    </source>
</evidence>
<feature type="compositionally biased region" description="Basic residues" evidence="8">
    <location>
        <begin position="392"/>
        <end position="401"/>
    </location>
</feature>
<feature type="compositionally biased region" description="Basic and acidic residues" evidence="8">
    <location>
        <begin position="328"/>
        <end position="338"/>
    </location>
</feature>
<dbReference type="Gene3D" id="2.40.50.1060">
    <property type="match status" value="1"/>
</dbReference>
<comment type="similarity">
    <text evidence="2">Belongs to the eukaryotic RPA43 RNA polymerase subunit family.</text>
</comment>
<dbReference type="PANTHER" id="PTHR12709">
    <property type="entry name" value="DNA-DIRECTED RNA POLYMERASE II, III"/>
    <property type="match status" value="1"/>
</dbReference>
<evidence type="ECO:0000259" key="9">
    <source>
        <dbReference type="Pfam" id="PF17875"/>
    </source>
</evidence>
<dbReference type="InterPro" id="IPR036898">
    <property type="entry name" value="RNA_pol_Rpb7-like_N_sf"/>
</dbReference>
<feature type="region of interest" description="Disordered" evidence="8">
    <location>
        <begin position="1"/>
        <end position="67"/>
    </location>
</feature>
<dbReference type="Proteomes" id="UP000266188">
    <property type="component" value="Unassembled WGS sequence"/>
</dbReference>
<dbReference type="OrthoDB" id="10250504at2759"/>
<keyword evidence="5 7" id="KW-0804">Transcription</keyword>
<dbReference type="Pfam" id="PF17875">
    <property type="entry name" value="RPA43_OB"/>
    <property type="match status" value="1"/>
</dbReference>
<dbReference type="GO" id="GO:0006362">
    <property type="term" value="P:transcription elongation by RNA polymerase I"/>
    <property type="evidence" value="ECO:0007669"/>
    <property type="project" value="UniProtKB-ARBA"/>
</dbReference>
<feature type="compositionally biased region" description="Polar residues" evidence="8">
    <location>
        <begin position="360"/>
        <end position="376"/>
    </location>
</feature>
<evidence type="ECO:0000256" key="7">
    <source>
        <dbReference type="RuleBase" id="RU369086"/>
    </source>
</evidence>
<evidence type="ECO:0000256" key="4">
    <source>
        <dbReference type="ARBA" id="ARBA00022553"/>
    </source>
</evidence>
<feature type="region of interest" description="Disordered" evidence="8">
    <location>
        <begin position="129"/>
        <end position="148"/>
    </location>
</feature>
<feature type="compositionally biased region" description="Basic residues" evidence="8">
    <location>
        <begin position="49"/>
        <end position="59"/>
    </location>
</feature>
<feature type="domain" description="RPA43 OB" evidence="9">
    <location>
        <begin position="172"/>
        <end position="324"/>
    </location>
</feature>
<dbReference type="STRING" id="2070753.A0A3A3A8Z8"/>
<dbReference type="EMBL" id="MVGC01000036">
    <property type="protein sequence ID" value="RJE25831.1"/>
    <property type="molecule type" value="Genomic_DNA"/>
</dbReference>
<dbReference type="InterPro" id="IPR041178">
    <property type="entry name" value="RPA43_OB"/>
</dbReference>
<evidence type="ECO:0000313" key="11">
    <source>
        <dbReference type="Proteomes" id="UP000266188"/>
    </source>
</evidence>
<keyword evidence="3 7" id="KW-0240">DNA-directed RNA polymerase</keyword>
<protein>
    <recommendedName>
        <fullName evidence="7">DNA-directed RNA polymerase subunit</fullName>
    </recommendedName>
</protein>
<evidence type="ECO:0000256" key="2">
    <source>
        <dbReference type="ARBA" id="ARBA00005930"/>
    </source>
</evidence>
<keyword evidence="4" id="KW-0597">Phosphoprotein</keyword>
<gene>
    <name evidence="10" type="ORF">PHISCL_01807</name>
</gene>
<name>A0A3A3A8Z8_9EURO</name>
<evidence type="ECO:0000256" key="5">
    <source>
        <dbReference type="ARBA" id="ARBA00023163"/>
    </source>
</evidence>
<evidence type="ECO:0000313" key="10">
    <source>
        <dbReference type="EMBL" id="RJE25831.1"/>
    </source>
</evidence>
<feature type="compositionally biased region" description="Basic residues" evidence="8">
    <location>
        <begin position="21"/>
        <end position="39"/>
    </location>
</feature>
<evidence type="ECO:0000256" key="3">
    <source>
        <dbReference type="ARBA" id="ARBA00022478"/>
    </source>
</evidence>
<feature type="region of interest" description="Disordered" evidence="8">
    <location>
        <begin position="327"/>
        <end position="408"/>
    </location>
</feature>
<dbReference type="GO" id="GO:0006361">
    <property type="term" value="P:transcription initiation at RNA polymerase I promoter"/>
    <property type="evidence" value="ECO:0007669"/>
    <property type="project" value="UniProtKB-ARBA"/>
</dbReference>
<comment type="caution">
    <text evidence="10">The sequence shown here is derived from an EMBL/GenBank/DDBJ whole genome shotgun (WGS) entry which is preliminary data.</text>
</comment>
<proteinExistence type="inferred from homology"/>
<dbReference type="Gene3D" id="3.30.1490.120">
    <property type="entry name" value="RNA polymerase Rpb7-like, N-terminal domain"/>
    <property type="match status" value="1"/>
</dbReference>
<dbReference type="GO" id="GO:0005736">
    <property type="term" value="C:RNA polymerase I complex"/>
    <property type="evidence" value="ECO:0007669"/>
    <property type="project" value="TreeGrafter"/>
</dbReference>
<feature type="compositionally biased region" description="Basic and acidic residues" evidence="8">
    <location>
        <begin position="378"/>
        <end position="391"/>
    </location>
</feature>
<keyword evidence="6 7" id="KW-0539">Nucleus</keyword>
<feature type="region of interest" description="Disordered" evidence="8">
    <location>
        <begin position="211"/>
        <end position="246"/>
    </location>
</feature>
<evidence type="ECO:0000256" key="1">
    <source>
        <dbReference type="ARBA" id="ARBA00004604"/>
    </source>
</evidence>
<accession>A0A3A3A8Z8</accession>
<dbReference type="FunFam" id="3.30.1490.120:FF:000004">
    <property type="entry name" value="RNA polymerase I subunit Rpa43"/>
    <property type="match status" value="1"/>
</dbReference>
<sequence>MASDAMDIDSPNVPAKTPDLRKRKHKNKDHSSPSKKRKHESSLPDGDKKSKKSKSKSKKTVVSEDTQISQDSPYNLTTATLYLPLSPISISATHALASLLAEHLSPLLLTYYPPLKGVVLAYSNASISSSPPTGSTSSKKDPNPQPLTLATTANEYGVLYVYLTATFLVFRPQRGQVLEGWINVQSEGFLGAVFLNLFTVGIERKRLPSDWKWIPPGDEQSAEERKKNRSSMASATASEDESEAPKFDAEKEHFNPVTLASDENPLADALNQDGADEADSAEGYFQSVSGHRVRGTIRFRVVDVDVIPGTDRDRGFLSIEGTMLSPEEEARVVEDERNGVMATPRRGLSPSPAMSGAVPESSNQADKPTEPSESAPTKSKDTEKEGKEKEKKSKSKSKSKKKDKESQE</sequence>
<comment type="function">
    <text evidence="7">DNA-dependent RNA polymerase which catalyzes the transcription of DNA into RNA using the four ribonucleoside triphosphates as substrates.</text>
</comment>